<dbReference type="Proteomes" id="UP000054350">
    <property type="component" value="Unassembled WGS sequence"/>
</dbReference>
<dbReference type="SUPFAM" id="SSF48452">
    <property type="entry name" value="TPR-like"/>
    <property type="match status" value="1"/>
</dbReference>
<reference evidence="2" key="2">
    <citation type="submission" date="2009-11" db="EMBL/GenBank/DDBJ databases">
        <title>The Genome Sequence of Allomyces macrogynus strain ATCC 38327.</title>
        <authorList>
            <consortium name="The Broad Institute Genome Sequencing Platform"/>
            <person name="Russ C."/>
            <person name="Cuomo C."/>
            <person name="Shea T."/>
            <person name="Young S.K."/>
            <person name="Zeng Q."/>
            <person name="Koehrsen M."/>
            <person name="Haas B."/>
            <person name="Borodovsky M."/>
            <person name="Guigo R."/>
            <person name="Alvarado L."/>
            <person name="Berlin A."/>
            <person name="Borenstein D."/>
            <person name="Chen Z."/>
            <person name="Engels R."/>
            <person name="Freedman E."/>
            <person name="Gellesch M."/>
            <person name="Goldberg J."/>
            <person name="Griggs A."/>
            <person name="Gujja S."/>
            <person name="Heiman D."/>
            <person name="Hepburn T."/>
            <person name="Howarth C."/>
            <person name="Jen D."/>
            <person name="Larson L."/>
            <person name="Lewis B."/>
            <person name="Mehta T."/>
            <person name="Park D."/>
            <person name="Pearson M."/>
            <person name="Roberts A."/>
            <person name="Saif S."/>
            <person name="Shenoy N."/>
            <person name="Sisk P."/>
            <person name="Stolte C."/>
            <person name="Sykes S."/>
            <person name="Walk T."/>
            <person name="White J."/>
            <person name="Yandava C."/>
            <person name="Burger G."/>
            <person name="Gray M.W."/>
            <person name="Holland P.W.H."/>
            <person name="King N."/>
            <person name="Lang F.B.F."/>
            <person name="Roger A.J."/>
            <person name="Ruiz-Trillo I."/>
            <person name="Lander E."/>
            <person name="Nusbaum C."/>
        </authorList>
    </citation>
    <scope>NUCLEOTIDE SEQUENCE [LARGE SCALE GENOMIC DNA]</scope>
    <source>
        <strain evidence="2">ATCC 38327</strain>
    </source>
</reference>
<dbReference type="EMBL" id="GG745341">
    <property type="protein sequence ID" value="KNE63097.1"/>
    <property type="molecule type" value="Genomic_DNA"/>
</dbReference>
<evidence type="ECO:0000313" key="2">
    <source>
        <dbReference type="Proteomes" id="UP000054350"/>
    </source>
</evidence>
<keyword evidence="2" id="KW-1185">Reference proteome</keyword>
<evidence type="ECO:0000313" key="1">
    <source>
        <dbReference type="EMBL" id="KNE63097.1"/>
    </source>
</evidence>
<dbReference type="VEuPathDB" id="FungiDB:AMAG_08265"/>
<protein>
    <submittedName>
        <fullName evidence="1">Uncharacterized protein</fullName>
    </submittedName>
</protein>
<organism evidence="1 2">
    <name type="scientific">Allomyces macrogynus (strain ATCC 38327)</name>
    <name type="common">Allomyces javanicus var. macrogynus</name>
    <dbReference type="NCBI Taxonomy" id="578462"/>
    <lineage>
        <taxon>Eukaryota</taxon>
        <taxon>Fungi</taxon>
        <taxon>Fungi incertae sedis</taxon>
        <taxon>Blastocladiomycota</taxon>
        <taxon>Blastocladiomycetes</taxon>
        <taxon>Blastocladiales</taxon>
        <taxon>Blastocladiaceae</taxon>
        <taxon>Allomyces</taxon>
    </lineage>
</organism>
<dbReference type="AlphaFoldDB" id="A0A0L0SKP5"/>
<dbReference type="STRING" id="578462.A0A0L0SKP5"/>
<reference evidence="1 2" key="1">
    <citation type="submission" date="2009-11" db="EMBL/GenBank/DDBJ databases">
        <title>Annotation of Allomyces macrogynus ATCC 38327.</title>
        <authorList>
            <consortium name="The Broad Institute Genome Sequencing Platform"/>
            <person name="Russ C."/>
            <person name="Cuomo C."/>
            <person name="Burger G."/>
            <person name="Gray M.W."/>
            <person name="Holland P.W.H."/>
            <person name="King N."/>
            <person name="Lang F.B.F."/>
            <person name="Roger A.J."/>
            <person name="Ruiz-Trillo I."/>
            <person name="Young S.K."/>
            <person name="Zeng Q."/>
            <person name="Gargeya S."/>
            <person name="Fitzgerald M."/>
            <person name="Haas B."/>
            <person name="Abouelleil A."/>
            <person name="Alvarado L."/>
            <person name="Arachchi H.M."/>
            <person name="Berlin A."/>
            <person name="Chapman S.B."/>
            <person name="Gearin G."/>
            <person name="Goldberg J."/>
            <person name="Griggs A."/>
            <person name="Gujja S."/>
            <person name="Hansen M."/>
            <person name="Heiman D."/>
            <person name="Howarth C."/>
            <person name="Larimer J."/>
            <person name="Lui A."/>
            <person name="MacDonald P.J.P."/>
            <person name="McCowen C."/>
            <person name="Montmayeur A."/>
            <person name="Murphy C."/>
            <person name="Neiman D."/>
            <person name="Pearson M."/>
            <person name="Priest M."/>
            <person name="Roberts A."/>
            <person name="Saif S."/>
            <person name="Shea T."/>
            <person name="Sisk P."/>
            <person name="Stolte C."/>
            <person name="Sykes S."/>
            <person name="Wortman J."/>
            <person name="Nusbaum C."/>
            <person name="Birren B."/>
        </authorList>
    </citation>
    <scope>NUCLEOTIDE SEQUENCE [LARGE SCALE GENOMIC DNA]</scope>
    <source>
        <strain evidence="1 2">ATCC 38327</strain>
    </source>
</reference>
<gene>
    <name evidence="1" type="ORF">AMAG_08265</name>
</gene>
<name>A0A0L0SKP5_ALLM3</name>
<dbReference type="Gene3D" id="1.25.40.10">
    <property type="entry name" value="Tetratricopeptide repeat domain"/>
    <property type="match status" value="1"/>
</dbReference>
<dbReference type="InterPro" id="IPR011990">
    <property type="entry name" value="TPR-like_helical_dom_sf"/>
</dbReference>
<dbReference type="eggNOG" id="ENOG502SS30">
    <property type="taxonomic scope" value="Eukaryota"/>
</dbReference>
<accession>A0A0L0SKP5</accession>
<proteinExistence type="predicted"/>
<sequence>MNSDGSGPKLSARDSLVQTIGFVPKDPLGWLYCARGFYKLRQYHQVIECLTPALRNDRTKKEAQHLLAFSFMHTGQVEAALGAFFKSVVLGNETDWQCVVELLLDNPKLKLT</sequence>
<dbReference type="OMA" id="WQPLVEV"/>
<dbReference type="OrthoDB" id="2095873at2759"/>